<evidence type="ECO:0000256" key="11">
    <source>
        <dbReference type="ARBA" id="ARBA00040810"/>
    </source>
</evidence>
<comment type="catalytic activity">
    <reaction evidence="13 14">
        <text>heme b + (2E,6E)-farnesyl diphosphate + H2O = Fe(II)-heme o + diphosphate</text>
        <dbReference type="Rhea" id="RHEA:28070"/>
        <dbReference type="ChEBI" id="CHEBI:15377"/>
        <dbReference type="ChEBI" id="CHEBI:33019"/>
        <dbReference type="ChEBI" id="CHEBI:60344"/>
        <dbReference type="ChEBI" id="CHEBI:60530"/>
        <dbReference type="ChEBI" id="CHEBI:175763"/>
        <dbReference type="EC" id="2.5.1.141"/>
    </reaction>
</comment>
<comment type="function">
    <text evidence="14">Converts heme B (protoheme IX) to heme O by substitution of the vinyl group on carbon 2 of heme B porphyrin ring with a hydroxyethyl farnesyl side group.</text>
</comment>
<dbReference type="EMBL" id="MAJD01000001">
    <property type="protein sequence ID" value="OBX36480.1"/>
    <property type="molecule type" value="Genomic_DNA"/>
</dbReference>
<evidence type="ECO:0000256" key="2">
    <source>
        <dbReference type="ARBA" id="ARBA00004919"/>
    </source>
</evidence>
<dbReference type="PANTHER" id="PTHR43448:SF7">
    <property type="entry name" value="4-HYDROXYBENZOATE SOLANESYLTRANSFERASE"/>
    <property type="match status" value="1"/>
</dbReference>
<dbReference type="Gene3D" id="1.10.357.140">
    <property type="entry name" value="UbiA prenyltransferase"/>
    <property type="match status" value="1"/>
</dbReference>
<evidence type="ECO:0000256" key="9">
    <source>
        <dbReference type="ARBA" id="ARBA00023136"/>
    </source>
</evidence>
<dbReference type="PROSITE" id="PS00943">
    <property type="entry name" value="UBIA"/>
    <property type="match status" value="1"/>
</dbReference>
<dbReference type="InterPro" id="IPR006369">
    <property type="entry name" value="Protohaem_IX_farnesylTrfase"/>
</dbReference>
<evidence type="ECO:0000256" key="3">
    <source>
        <dbReference type="ARBA" id="ARBA00012292"/>
    </source>
</evidence>
<feature type="transmembrane region" description="Helical" evidence="14">
    <location>
        <begin position="27"/>
        <end position="45"/>
    </location>
</feature>
<dbReference type="PANTHER" id="PTHR43448">
    <property type="entry name" value="PROTOHEME IX FARNESYLTRANSFERASE, MITOCHONDRIAL"/>
    <property type="match status" value="1"/>
</dbReference>
<sequence length="323" mass="35663">MHDARSMAQQAVMPLWRDLVTLGKPRVVAVMLVCSLVGMLLARPVPPFDKLVLGLVGIGLAASGAAAFNHVVDRRLDAMMLRTASRPLATRRLSIPLALGWASLLSVMGIGLLYVGVNALTAWLTFGSLIGYALIYTAFLKRATPQNIVIGGVAGAAPPLLGWTSVSDQLGPEPLLLVLIVFAWTPPHFWALAIHKREEYERAEVPMLPVTHGEAFTRLQVWLYGWLTVAVTLLPFVIGMSGWLYLAGVTALNVRFMWWNGKVWRGGTRRRRLRPSGFPFVIFWVFSSSCCWTAMPRSGGLEWRRWHPITTAARDHQNSISSG</sequence>
<dbReference type="GO" id="GO:0048034">
    <property type="term" value="P:heme O biosynthetic process"/>
    <property type="evidence" value="ECO:0007669"/>
    <property type="project" value="UniProtKB-UniRule"/>
</dbReference>
<keyword evidence="5 14" id="KW-0808">Transferase</keyword>
<dbReference type="Proteomes" id="UP000092504">
    <property type="component" value="Unassembled WGS sequence"/>
</dbReference>
<evidence type="ECO:0000256" key="13">
    <source>
        <dbReference type="ARBA" id="ARBA00047690"/>
    </source>
</evidence>
<keyword evidence="4 14" id="KW-1003">Cell membrane</keyword>
<feature type="transmembrane region" description="Helical" evidence="14">
    <location>
        <begin position="51"/>
        <end position="72"/>
    </location>
</feature>
<comment type="similarity">
    <text evidence="14">Belongs to the UbiA prenyltransferase family. Protoheme IX farnesyltransferase subfamily.</text>
</comment>
<evidence type="ECO:0000256" key="14">
    <source>
        <dbReference type="HAMAP-Rule" id="MF_00154"/>
    </source>
</evidence>
<comment type="miscellaneous">
    <text evidence="14">Carbon 2 of the heme B porphyrin ring is defined according to the Fischer nomenclature.</text>
</comment>
<feature type="transmembrane region" description="Helical" evidence="14">
    <location>
        <begin position="147"/>
        <end position="163"/>
    </location>
</feature>
<accession>A0A1B8P2N5</accession>
<dbReference type="HAMAP" id="MF_00154">
    <property type="entry name" value="CyoE_CtaB"/>
    <property type="match status" value="1"/>
</dbReference>
<evidence type="ECO:0000256" key="8">
    <source>
        <dbReference type="ARBA" id="ARBA00023133"/>
    </source>
</evidence>
<dbReference type="CDD" id="cd13957">
    <property type="entry name" value="PT_UbiA_Cox10"/>
    <property type="match status" value="1"/>
</dbReference>
<dbReference type="Pfam" id="PF01040">
    <property type="entry name" value="UbiA"/>
    <property type="match status" value="1"/>
</dbReference>
<evidence type="ECO:0000256" key="1">
    <source>
        <dbReference type="ARBA" id="ARBA00004651"/>
    </source>
</evidence>
<evidence type="ECO:0000256" key="6">
    <source>
        <dbReference type="ARBA" id="ARBA00022692"/>
    </source>
</evidence>
<keyword evidence="7 14" id="KW-1133">Transmembrane helix</keyword>
<keyword evidence="8 14" id="KW-0350">Heme biosynthesis</keyword>
<dbReference type="PATRIC" id="fig|2746.7.peg.847"/>
<gene>
    <name evidence="15" type="primary">ctaB</name>
    <name evidence="14" type="synonym">cyoE</name>
    <name evidence="15" type="ORF">A8U91_00822</name>
</gene>
<feature type="transmembrane region" description="Helical" evidence="14">
    <location>
        <begin position="215"/>
        <end position="236"/>
    </location>
</feature>
<evidence type="ECO:0000256" key="4">
    <source>
        <dbReference type="ARBA" id="ARBA00022475"/>
    </source>
</evidence>
<dbReference type="GO" id="GO:0005886">
    <property type="term" value="C:plasma membrane"/>
    <property type="evidence" value="ECO:0007669"/>
    <property type="project" value="UniProtKB-SubCell"/>
</dbReference>
<evidence type="ECO:0000256" key="12">
    <source>
        <dbReference type="ARBA" id="ARBA00042475"/>
    </source>
</evidence>
<feature type="transmembrane region" description="Helical" evidence="14">
    <location>
        <begin position="278"/>
        <end position="295"/>
    </location>
</feature>
<organism evidence="15 16">
    <name type="scientific">Halomonas elongata</name>
    <dbReference type="NCBI Taxonomy" id="2746"/>
    <lineage>
        <taxon>Bacteria</taxon>
        <taxon>Pseudomonadati</taxon>
        <taxon>Pseudomonadota</taxon>
        <taxon>Gammaproteobacteria</taxon>
        <taxon>Oceanospirillales</taxon>
        <taxon>Halomonadaceae</taxon>
        <taxon>Halomonas</taxon>
    </lineage>
</organism>
<feature type="transmembrane region" description="Helical" evidence="14">
    <location>
        <begin position="120"/>
        <end position="140"/>
    </location>
</feature>
<dbReference type="InterPro" id="IPR000537">
    <property type="entry name" value="UbiA_prenyltransferase"/>
</dbReference>
<name>A0A1B8P2N5_HALEL</name>
<protein>
    <recommendedName>
        <fullName evidence="11 14">Protoheme IX farnesyltransferase</fullName>
        <ecNumber evidence="3 14">2.5.1.141</ecNumber>
    </recommendedName>
    <alternativeName>
        <fullName evidence="12 14">Heme B farnesyltransferase</fullName>
    </alternativeName>
    <alternativeName>
        <fullName evidence="10 14">Heme O synthase</fullName>
    </alternativeName>
</protein>
<dbReference type="EC" id="2.5.1.141" evidence="3 14"/>
<comment type="caution">
    <text evidence="15">The sequence shown here is derived from an EMBL/GenBank/DDBJ whole genome shotgun (WGS) entry which is preliminary data.</text>
</comment>
<comment type="pathway">
    <text evidence="2 14">Porphyrin-containing compound metabolism; heme O biosynthesis; heme O from protoheme: step 1/1.</text>
</comment>
<feature type="transmembrane region" description="Helical" evidence="14">
    <location>
        <begin position="93"/>
        <end position="114"/>
    </location>
</feature>
<evidence type="ECO:0000313" key="15">
    <source>
        <dbReference type="EMBL" id="OBX36480.1"/>
    </source>
</evidence>
<dbReference type="NCBIfam" id="NF003349">
    <property type="entry name" value="PRK04375.1-2"/>
    <property type="match status" value="1"/>
</dbReference>
<reference evidence="15 16" key="1">
    <citation type="submission" date="2016-06" db="EMBL/GenBank/DDBJ databases">
        <title>Genome sequence of halotolerant plant growth promoting strain of Halomonas elongata HEK1 isolated from salterns of Rann of Kutch, Gujarat, India.</title>
        <authorList>
            <person name="Gaba S."/>
            <person name="Singh R.N."/>
            <person name="Abrol S."/>
            <person name="Kaushik R."/>
            <person name="Saxena A.K."/>
        </authorList>
    </citation>
    <scope>NUCLEOTIDE SEQUENCE [LARGE SCALE GENOMIC DNA]</scope>
    <source>
        <strain evidence="15 16">HEK1</strain>
    </source>
</reference>
<dbReference type="AlphaFoldDB" id="A0A1B8P2N5"/>
<dbReference type="InterPro" id="IPR044878">
    <property type="entry name" value="UbiA_sf"/>
</dbReference>
<evidence type="ECO:0000256" key="10">
    <source>
        <dbReference type="ARBA" id="ARBA00030253"/>
    </source>
</evidence>
<dbReference type="InterPro" id="IPR030470">
    <property type="entry name" value="UbiA_prenylTrfase_CS"/>
</dbReference>
<evidence type="ECO:0000256" key="5">
    <source>
        <dbReference type="ARBA" id="ARBA00022679"/>
    </source>
</evidence>
<dbReference type="NCBIfam" id="TIGR01473">
    <property type="entry name" value="cyoE_ctaB"/>
    <property type="match status" value="1"/>
</dbReference>
<dbReference type="UniPathway" id="UPA00834">
    <property type="reaction ID" value="UER00712"/>
</dbReference>
<evidence type="ECO:0000256" key="7">
    <source>
        <dbReference type="ARBA" id="ARBA00022989"/>
    </source>
</evidence>
<evidence type="ECO:0000313" key="16">
    <source>
        <dbReference type="Proteomes" id="UP000092504"/>
    </source>
</evidence>
<comment type="subcellular location">
    <subcellularLocation>
        <location evidence="1 14">Cell membrane</location>
        <topology evidence="1 14">Multi-pass membrane protein</topology>
    </subcellularLocation>
</comment>
<keyword evidence="9 14" id="KW-0472">Membrane</keyword>
<keyword evidence="6 14" id="KW-0812">Transmembrane</keyword>
<dbReference type="GO" id="GO:0008495">
    <property type="term" value="F:protoheme IX farnesyltransferase activity"/>
    <property type="evidence" value="ECO:0007669"/>
    <property type="project" value="UniProtKB-UniRule"/>
</dbReference>
<proteinExistence type="inferred from homology"/>